<feature type="region of interest" description="Disordered" evidence="9">
    <location>
        <begin position="1"/>
        <end position="46"/>
    </location>
</feature>
<evidence type="ECO:0000256" key="2">
    <source>
        <dbReference type="ARBA" id="ARBA00007520"/>
    </source>
</evidence>
<dbReference type="GO" id="GO:0005886">
    <property type="term" value="C:plasma membrane"/>
    <property type="evidence" value="ECO:0007669"/>
    <property type="project" value="UniProtKB-SubCell"/>
</dbReference>
<evidence type="ECO:0000256" key="9">
    <source>
        <dbReference type="SAM" id="MobiDB-lite"/>
    </source>
</evidence>
<keyword evidence="3" id="KW-0813">Transport</keyword>
<evidence type="ECO:0000259" key="11">
    <source>
        <dbReference type="PROSITE" id="PS50850"/>
    </source>
</evidence>
<feature type="transmembrane region" description="Helical" evidence="10">
    <location>
        <begin position="307"/>
        <end position="323"/>
    </location>
</feature>
<evidence type="ECO:0000313" key="12">
    <source>
        <dbReference type="EMBL" id="MDI1493351.1"/>
    </source>
</evidence>
<keyword evidence="6 10" id="KW-1133">Transmembrane helix</keyword>
<dbReference type="FunFam" id="1.20.1250.20:FF:000196">
    <property type="entry name" value="MFS toxin efflux pump (AflT)"/>
    <property type="match status" value="1"/>
</dbReference>
<dbReference type="PANTHER" id="PTHR23501:SF199">
    <property type="entry name" value="MFS EFFLUX TRANSPORTER INPD-RELATED"/>
    <property type="match status" value="1"/>
</dbReference>
<evidence type="ECO:0000256" key="4">
    <source>
        <dbReference type="ARBA" id="ARBA00022475"/>
    </source>
</evidence>
<feature type="transmembrane region" description="Helical" evidence="10">
    <location>
        <begin position="146"/>
        <end position="165"/>
    </location>
</feature>
<feature type="transmembrane region" description="Helical" evidence="10">
    <location>
        <begin position="80"/>
        <end position="104"/>
    </location>
</feature>
<feature type="transmembrane region" description="Helical" evidence="10">
    <location>
        <begin position="344"/>
        <end position="365"/>
    </location>
</feature>
<dbReference type="InterPro" id="IPR011701">
    <property type="entry name" value="MFS"/>
</dbReference>
<dbReference type="FunFam" id="1.20.1250.20:FF:000489">
    <property type="entry name" value="MFS general substrate transporter"/>
    <property type="match status" value="1"/>
</dbReference>
<dbReference type="Gene3D" id="1.20.1250.20">
    <property type="entry name" value="MFS general substrate transporter like domains"/>
    <property type="match status" value="1"/>
</dbReference>
<dbReference type="EMBL" id="JAPUFD010000025">
    <property type="protein sequence ID" value="MDI1493351.1"/>
    <property type="molecule type" value="Genomic_DNA"/>
</dbReference>
<dbReference type="InterPro" id="IPR036259">
    <property type="entry name" value="MFS_trans_sf"/>
</dbReference>
<feature type="transmembrane region" description="Helical" evidence="10">
    <location>
        <begin position="411"/>
        <end position="429"/>
    </location>
</feature>
<feature type="compositionally biased region" description="Basic and acidic residues" evidence="9">
    <location>
        <begin position="36"/>
        <end position="46"/>
    </location>
</feature>
<feature type="transmembrane region" description="Helical" evidence="10">
    <location>
        <begin position="116"/>
        <end position="134"/>
    </location>
</feature>
<feature type="transmembrane region" description="Helical" evidence="10">
    <location>
        <begin position="203"/>
        <end position="222"/>
    </location>
</feature>
<keyword evidence="5 10" id="KW-0812">Transmembrane</keyword>
<keyword evidence="13" id="KW-1185">Reference proteome</keyword>
<dbReference type="PANTHER" id="PTHR23501">
    <property type="entry name" value="MAJOR FACILITATOR SUPERFAMILY"/>
    <property type="match status" value="1"/>
</dbReference>
<keyword evidence="8" id="KW-0325">Glycoprotein</keyword>
<dbReference type="InterPro" id="IPR020846">
    <property type="entry name" value="MFS_dom"/>
</dbReference>
<feature type="compositionally biased region" description="Low complexity" evidence="9">
    <location>
        <begin position="24"/>
        <end position="33"/>
    </location>
</feature>
<evidence type="ECO:0000256" key="6">
    <source>
        <dbReference type="ARBA" id="ARBA00022989"/>
    </source>
</evidence>
<evidence type="ECO:0000256" key="10">
    <source>
        <dbReference type="SAM" id="Phobius"/>
    </source>
</evidence>
<keyword evidence="12" id="KW-0762">Sugar transport</keyword>
<feature type="transmembrane region" description="Helical" evidence="10">
    <location>
        <begin position="549"/>
        <end position="567"/>
    </location>
</feature>
<accession>A0AA43TVR2</accession>
<comment type="caution">
    <text evidence="12">The sequence shown here is derived from an EMBL/GenBank/DDBJ whole genome shotgun (WGS) entry which is preliminary data.</text>
</comment>
<keyword evidence="4" id="KW-1003">Cell membrane</keyword>
<gene>
    <name evidence="12" type="primary">MFS1</name>
    <name evidence="12" type="ORF">OHK93_005139</name>
</gene>
<feature type="domain" description="Major facilitator superfamily (MFS) profile" evidence="11">
    <location>
        <begin position="81"/>
        <end position="572"/>
    </location>
</feature>
<comment type="subcellular location">
    <subcellularLocation>
        <location evidence="1">Cell membrane</location>
        <topology evidence="1">Multi-pass membrane protein</topology>
    </subcellularLocation>
</comment>
<evidence type="ECO:0000256" key="8">
    <source>
        <dbReference type="ARBA" id="ARBA00023180"/>
    </source>
</evidence>
<sequence length="582" mass="61668">MKVPFFSRTGAKTSTKTELPAPASSGSISSSSSTQLEKDKPHVNDGEKVIERTPIEEAEALDKLDNDDGIEYPRGAKLHIITASLCLSVFLMALDNTIIATAIPKITDHFKALDDVGWYGSAYLLTTCAFQLMFGKLYTFFSIKWVYLAAIFLFEVGSVVCGAAPTSVALIVGRAVAGLGSAGIFSGALVIIAYSVPLKMRPIYTGIIGAMYGLASVAGPLLGGAFTDHVSWRWCFYINLPIGAVVIGGIAVFFTSPPRKDESSIGFKARAKQFDPIGTVLFIPCIICLLLALQWGGSKYAWSDAKIIALFVVFGILALAFGADQVWQQDNATVPPRILRKRSILAASWFAACLGGAFFVLIYYVPIWFQAIKGTTATESGIRNLPMILSLVLASIVSGGSITALGYYTPFVYVSTVLMSIGAGLISTWKVNTGSGMWIGYQIIFGLGIGCGMQQPLIAAQTVLSLKDVPIGTSIINFSLTLGGALFISVGQNVFTNRLLSNLASSVPDVSSSLVLETGATSLKGAIQRMNPGSVNGVLTAYNGALAQTYYVSVAMACLSAFGAAALEWKSVKGKKLETVAA</sequence>
<organism evidence="12 13">
    <name type="scientific">Ramalina farinacea</name>
    <dbReference type="NCBI Taxonomy" id="258253"/>
    <lineage>
        <taxon>Eukaryota</taxon>
        <taxon>Fungi</taxon>
        <taxon>Dikarya</taxon>
        <taxon>Ascomycota</taxon>
        <taxon>Pezizomycotina</taxon>
        <taxon>Lecanoromycetes</taxon>
        <taxon>OSLEUM clade</taxon>
        <taxon>Lecanoromycetidae</taxon>
        <taxon>Lecanorales</taxon>
        <taxon>Lecanorineae</taxon>
        <taxon>Ramalinaceae</taxon>
        <taxon>Ramalina</taxon>
    </lineage>
</organism>
<comment type="similarity">
    <text evidence="2">Belongs to the major facilitator superfamily. TCR/Tet family.</text>
</comment>
<dbReference type="AlphaFoldDB" id="A0AA43TVR2"/>
<feature type="transmembrane region" description="Helical" evidence="10">
    <location>
        <begin position="234"/>
        <end position="255"/>
    </location>
</feature>
<proteinExistence type="inferred from homology"/>
<dbReference type="PROSITE" id="PS50850">
    <property type="entry name" value="MFS"/>
    <property type="match status" value="1"/>
</dbReference>
<name>A0AA43TVR2_9LECA</name>
<dbReference type="SUPFAM" id="SSF103473">
    <property type="entry name" value="MFS general substrate transporter"/>
    <property type="match status" value="1"/>
</dbReference>
<dbReference type="CDD" id="cd17502">
    <property type="entry name" value="MFS_Azr1_MDR_like"/>
    <property type="match status" value="1"/>
</dbReference>
<dbReference type="GO" id="GO:0022857">
    <property type="term" value="F:transmembrane transporter activity"/>
    <property type="evidence" value="ECO:0007669"/>
    <property type="project" value="InterPro"/>
</dbReference>
<feature type="transmembrane region" description="Helical" evidence="10">
    <location>
        <begin position="474"/>
        <end position="495"/>
    </location>
</feature>
<dbReference type="Proteomes" id="UP001161017">
    <property type="component" value="Unassembled WGS sequence"/>
</dbReference>
<evidence type="ECO:0000313" key="13">
    <source>
        <dbReference type="Proteomes" id="UP001161017"/>
    </source>
</evidence>
<evidence type="ECO:0000256" key="3">
    <source>
        <dbReference type="ARBA" id="ARBA00022448"/>
    </source>
</evidence>
<feature type="transmembrane region" description="Helical" evidence="10">
    <location>
        <begin position="385"/>
        <end position="404"/>
    </location>
</feature>
<evidence type="ECO:0000256" key="7">
    <source>
        <dbReference type="ARBA" id="ARBA00023136"/>
    </source>
</evidence>
<feature type="transmembrane region" description="Helical" evidence="10">
    <location>
        <begin position="171"/>
        <end position="196"/>
    </location>
</feature>
<dbReference type="FunFam" id="1.20.1720.10:FF:000012">
    <property type="entry name" value="MFS toxin efflux pump (AflT)"/>
    <property type="match status" value="1"/>
</dbReference>
<protein>
    <submittedName>
        <fullName evidence="12">MFS sugar transporter</fullName>
    </submittedName>
</protein>
<dbReference type="Pfam" id="PF07690">
    <property type="entry name" value="MFS_1"/>
    <property type="match status" value="1"/>
</dbReference>
<evidence type="ECO:0000256" key="1">
    <source>
        <dbReference type="ARBA" id="ARBA00004651"/>
    </source>
</evidence>
<feature type="transmembrane region" description="Helical" evidence="10">
    <location>
        <begin position="276"/>
        <end position="295"/>
    </location>
</feature>
<reference evidence="12" key="1">
    <citation type="journal article" date="2023" name="Genome Biol. Evol.">
        <title>First Whole Genome Sequence and Flow Cytometry Genome Size Data for the Lichen-Forming Fungus Ramalina farinacea (Ascomycota).</title>
        <authorList>
            <person name="Llewellyn T."/>
            <person name="Mian S."/>
            <person name="Hill R."/>
            <person name="Leitch I.J."/>
            <person name="Gaya E."/>
        </authorList>
    </citation>
    <scope>NUCLEOTIDE SEQUENCE</scope>
    <source>
        <strain evidence="12">LIQ254RAFAR</strain>
    </source>
</reference>
<evidence type="ECO:0000256" key="5">
    <source>
        <dbReference type="ARBA" id="ARBA00022692"/>
    </source>
</evidence>
<keyword evidence="7 10" id="KW-0472">Membrane</keyword>
<feature type="transmembrane region" description="Helical" evidence="10">
    <location>
        <begin position="435"/>
        <end position="453"/>
    </location>
</feature>
<dbReference type="PRINTS" id="PR01036">
    <property type="entry name" value="TCRTETB"/>
</dbReference>